<dbReference type="EMBL" id="CACVKT020001353">
    <property type="protein sequence ID" value="CAC5366992.1"/>
    <property type="molecule type" value="Genomic_DNA"/>
</dbReference>
<keyword evidence="2" id="KW-1185">Reference proteome</keyword>
<gene>
    <name evidence="1" type="ORF">MCOR_7071</name>
</gene>
<sequence length="155" mass="17597">MNNKLQLSDPDKTIKVNIAHAETIQKVTAQETAVKVVCDQDDQDVNVHSDKNNNEVTKCDSFCQTDTSSLELLSDQTNTSNMYIQTINRMEEFFTKALQKISDQQACMLNSKVDAIVKAYTKNMEMHDKKFTVVIDKLDTLDTKSITVEKENVEL</sequence>
<protein>
    <submittedName>
        <fullName evidence="1">Uncharacterized protein</fullName>
    </submittedName>
</protein>
<organism evidence="1 2">
    <name type="scientific">Mytilus coruscus</name>
    <name type="common">Sea mussel</name>
    <dbReference type="NCBI Taxonomy" id="42192"/>
    <lineage>
        <taxon>Eukaryota</taxon>
        <taxon>Metazoa</taxon>
        <taxon>Spiralia</taxon>
        <taxon>Lophotrochozoa</taxon>
        <taxon>Mollusca</taxon>
        <taxon>Bivalvia</taxon>
        <taxon>Autobranchia</taxon>
        <taxon>Pteriomorphia</taxon>
        <taxon>Mytilida</taxon>
        <taxon>Mytiloidea</taxon>
        <taxon>Mytilidae</taxon>
        <taxon>Mytilinae</taxon>
        <taxon>Mytilus</taxon>
    </lineage>
</organism>
<dbReference type="AlphaFoldDB" id="A0A6J8AFW6"/>
<evidence type="ECO:0000313" key="2">
    <source>
        <dbReference type="Proteomes" id="UP000507470"/>
    </source>
</evidence>
<evidence type="ECO:0000313" key="1">
    <source>
        <dbReference type="EMBL" id="CAC5366992.1"/>
    </source>
</evidence>
<proteinExistence type="predicted"/>
<reference evidence="1 2" key="1">
    <citation type="submission" date="2020-06" db="EMBL/GenBank/DDBJ databases">
        <authorList>
            <person name="Li R."/>
            <person name="Bekaert M."/>
        </authorList>
    </citation>
    <scope>NUCLEOTIDE SEQUENCE [LARGE SCALE GENOMIC DNA]</scope>
    <source>
        <strain evidence="2">wild</strain>
    </source>
</reference>
<accession>A0A6J8AFW6</accession>
<name>A0A6J8AFW6_MYTCO</name>
<dbReference type="Proteomes" id="UP000507470">
    <property type="component" value="Unassembled WGS sequence"/>
</dbReference>